<feature type="domain" description="Serine hydroxymethyltransferase-like" evidence="12">
    <location>
        <begin position="5"/>
        <end position="379"/>
    </location>
</feature>
<reference evidence="13 14" key="1">
    <citation type="submission" date="2018-06" db="EMBL/GenBank/DDBJ databases">
        <authorList>
            <consortium name="Pathogen Informatics"/>
            <person name="Doyle S."/>
        </authorList>
    </citation>
    <scope>NUCLEOTIDE SEQUENCE [LARGE SCALE GENOMIC DNA]</scope>
    <source>
        <strain evidence="13 14">NCTC13338</strain>
    </source>
</reference>
<dbReference type="PANTHER" id="PTHR11680">
    <property type="entry name" value="SERINE HYDROXYMETHYLTRANSFERASE"/>
    <property type="match status" value="1"/>
</dbReference>
<evidence type="ECO:0000256" key="11">
    <source>
        <dbReference type="PIRSR" id="PIRSR000412-50"/>
    </source>
</evidence>
<dbReference type="RefSeq" id="WP_114992272.1">
    <property type="nucleotide sequence ID" value="NZ_UGHQ01000001.1"/>
</dbReference>
<keyword evidence="5 10" id="KW-0963">Cytoplasm</keyword>
<comment type="function">
    <text evidence="10">Catalyzes the reversible interconversion of serine and glycine with tetrahydrofolate (THF) serving as the one-carbon carrier. This reaction serves as the major source of one-carbon groups required for the biosynthesis of purines, thymidylate, methionine, and other important biomolecules. Also exhibits THF-independent aldolase activity toward beta-hydroxyamino acids, producing glycine and aldehydes, via a retro-aldol mechanism.</text>
</comment>
<dbReference type="GO" id="GO:0008168">
    <property type="term" value="F:methyltransferase activity"/>
    <property type="evidence" value="ECO:0007669"/>
    <property type="project" value="UniProtKB-KW"/>
</dbReference>
<dbReference type="GO" id="GO:0004372">
    <property type="term" value="F:glycine hydroxymethyltransferase activity"/>
    <property type="evidence" value="ECO:0007669"/>
    <property type="project" value="UniProtKB-UniRule"/>
</dbReference>
<comment type="subcellular location">
    <subcellularLocation>
        <location evidence="2 10">Cytoplasm</location>
    </subcellularLocation>
</comment>
<dbReference type="UniPathway" id="UPA00288">
    <property type="reaction ID" value="UER01023"/>
</dbReference>
<evidence type="ECO:0000256" key="5">
    <source>
        <dbReference type="ARBA" id="ARBA00022490"/>
    </source>
</evidence>
<keyword evidence="7 10" id="KW-0028">Amino-acid biosynthesis</keyword>
<organism evidence="13 14">
    <name type="scientific">Helicobacter pylori</name>
    <name type="common">Campylobacter pylori</name>
    <dbReference type="NCBI Taxonomy" id="210"/>
    <lineage>
        <taxon>Bacteria</taxon>
        <taxon>Pseudomonadati</taxon>
        <taxon>Campylobacterota</taxon>
        <taxon>Epsilonproteobacteria</taxon>
        <taxon>Campylobacterales</taxon>
        <taxon>Helicobacteraceae</taxon>
        <taxon>Helicobacter</taxon>
    </lineage>
</organism>
<evidence type="ECO:0000256" key="3">
    <source>
        <dbReference type="ARBA" id="ARBA00006376"/>
    </source>
</evidence>
<dbReference type="CDD" id="cd00378">
    <property type="entry name" value="SHMT"/>
    <property type="match status" value="1"/>
</dbReference>
<evidence type="ECO:0000256" key="1">
    <source>
        <dbReference type="ARBA" id="ARBA00001933"/>
    </source>
</evidence>
<proteinExistence type="inferred from homology"/>
<keyword evidence="9 10" id="KW-0663">Pyridoxal phosphate</keyword>
<evidence type="ECO:0000259" key="12">
    <source>
        <dbReference type="Pfam" id="PF00464"/>
    </source>
</evidence>
<evidence type="ECO:0000256" key="10">
    <source>
        <dbReference type="HAMAP-Rule" id="MF_00051"/>
    </source>
</evidence>
<evidence type="ECO:0000256" key="8">
    <source>
        <dbReference type="ARBA" id="ARBA00022679"/>
    </source>
</evidence>
<dbReference type="UniPathway" id="UPA00193"/>
<evidence type="ECO:0000256" key="9">
    <source>
        <dbReference type="ARBA" id="ARBA00022898"/>
    </source>
</evidence>
<accession>A0A377ISE8</accession>
<feature type="binding site" evidence="10">
    <location>
        <position position="118"/>
    </location>
    <ligand>
        <name>(6S)-5,6,7,8-tetrahydrofolate</name>
        <dbReference type="ChEBI" id="CHEBI:57453"/>
    </ligand>
</feature>
<dbReference type="InterPro" id="IPR019798">
    <property type="entry name" value="Ser_HO-MeTrfase_PLP_BS"/>
</dbReference>
<dbReference type="GO" id="GO:0035999">
    <property type="term" value="P:tetrahydrofolate interconversion"/>
    <property type="evidence" value="ECO:0007669"/>
    <property type="project" value="UniProtKB-UniRule"/>
</dbReference>
<dbReference type="AlphaFoldDB" id="A0A377ISE8"/>
<sequence>MAYFLEQTDSEIFELIFEEYKRQNEHLEMIASENYTFPSVMEAMGSILTNKYAEGYPNKRYYGGCEVVDKIESLAIERAKKLFNCQFANVQAHSGSQANNAVYHALLKPYDKILGMDLSCGGHLTHGAKVSLTGKHYQSFSYGVGLDGYIDYEEALKIAQSVKPEIIVCGFSAYPREIDFKKFREIADEVGALLLGDIAHVAGLVVADEHAHPFPHCHVVSSTTHKTLRGPRGGLILTNDEEIATKIDKAIFPGTQGGPLMHVIAAKAVGFKENLKPEFKAYAQLVKSNMQVLAKSLKEKNHKLVSGGTSNHLLLMDFLDKPYSGKDADIALGNAGITVNKNTIPGETRSPFVTSGIRIGSAALSARGMGAKEFEIIGNKISDILNDINNVSLQLHVKEELKAMASQFPVYHQPIF</sequence>
<dbReference type="Gene3D" id="3.90.1150.10">
    <property type="entry name" value="Aspartate Aminotransferase, domain 1"/>
    <property type="match status" value="1"/>
</dbReference>
<evidence type="ECO:0000256" key="4">
    <source>
        <dbReference type="ARBA" id="ARBA00011738"/>
    </source>
</evidence>
<dbReference type="NCBIfam" id="NF000586">
    <property type="entry name" value="PRK00011.1"/>
    <property type="match status" value="1"/>
</dbReference>
<dbReference type="SUPFAM" id="SSF53383">
    <property type="entry name" value="PLP-dependent transferases"/>
    <property type="match status" value="1"/>
</dbReference>
<feature type="binding site" evidence="10">
    <location>
        <begin position="350"/>
        <end position="352"/>
    </location>
    <ligand>
        <name>(6S)-5,6,7,8-tetrahydrofolate</name>
        <dbReference type="ChEBI" id="CHEBI:57453"/>
    </ligand>
</feature>
<feature type="site" description="Plays an important role in substrate specificity" evidence="10">
    <location>
        <position position="225"/>
    </location>
</feature>
<dbReference type="InterPro" id="IPR015421">
    <property type="entry name" value="PyrdxlP-dep_Trfase_major"/>
</dbReference>
<dbReference type="InterPro" id="IPR039429">
    <property type="entry name" value="SHMT-like_dom"/>
</dbReference>
<evidence type="ECO:0000313" key="13">
    <source>
        <dbReference type="EMBL" id="STO83198.1"/>
    </source>
</evidence>
<dbReference type="GO" id="GO:0030170">
    <property type="term" value="F:pyridoxal phosphate binding"/>
    <property type="evidence" value="ECO:0007669"/>
    <property type="project" value="UniProtKB-UniRule"/>
</dbReference>
<comment type="subunit">
    <text evidence="4 10">Homodimer.</text>
</comment>
<dbReference type="EMBL" id="UGHQ01000001">
    <property type="protein sequence ID" value="STO83198.1"/>
    <property type="molecule type" value="Genomic_DNA"/>
</dbReference>
<comment type="pathway">
    <text evidence="10">One-carbon metabolism; tetrahydrofolate interconversion.</text>
</comment>
<dbReference type="PIRSF" id="PIRSF000412">
    <property type="entry name" value="SHMT"/>
    <property type="match status" value="1"/>
</dbReference>
<comment type="catalytic activity">
    <reaction evidence="10">
        <text>(6R)-5,10-methylene-5,6,7,8-tetrahydrofolate + glycine + H2O = (6S)-5,6,7,8-tetrahydrofolate + L-serine</text>
        <dbReference type="Rhea" id="RHEA:15481"/>
        <dbReference type="ChEBI" id="CHEBI:15377"/>
        <dbReference type="ChEBI" id="CHEBI:15636"/>
        <dbReference type="ChEBI" id="CHEBI:33384"/>
        <dbReference type="ChEBI" id="CHEBI:57305"/>
        <dbReference type="ChEBI" id="CHEBI:57453"/>
        <dbReference type="EC" id="2.1.2.1"/>
    </reaction>
</comment>
<comment type="cofactor">
    <cofactor evidence="1 10 11">
        <name>pyridoxal 5'-phosphate</name>
        <dbReference type="ChEBI" id="CHEBI:597326"/>
    </cofactor>
</comment>
<dbReference type="EC" id="2.1.2.1" evidence="10"/>
<name>A0A377ISE8_HELPX</name>
<dbReference type="Pfam" id="PF00464">
    <property type="entry name" value="SHMT"/>
    <property type="match status" value="1"/>
</dbReference>
<dbReference type="FunFam" id="3.40.640.10:FF:000001">
    <property type="entry name" value="Serine hydroxymethyltransferase"/>
    <property type="match status" value="1"/>
</dbReference>
<feature type="binding site" evidence="10">
    <location>
        <position position="241"/>
    </location>
    <ligand>
        <name>(6S)-5,6,7,8-tetrahydrofolate</name>
        <dbReference type="ChEBI" id="CHEBI:57453"/>
    </ligand>
</feature>
<feature type="binding site" evidence="10">
    <location>
        <begin position="122"/>
        <end position="124"/>
    </location>
    <ligand>
        <name>(6S)-5,6,7,8-tetrahydrofolate</name>
        <dbReference type="ChEBI" id="CHEBI:57453"/>
    </ligand>
</feature>
<keyword evidence="8 10" id="KW-0808">Transferase</keyword>
<dbReference type="HAMAP" id="MF_00051">
    <property type="entry name" value="SHMT"/>
    <property type="match status" value="1"/>
</dbReference>
<keyword evidence="13" id="KW-0489">Methyltransferase</keyword>
<dbReference type="InterPro" id="IPR015422">
    <property type="entry name" value="PyrdxlP-dep_Trfase_small"/>
</dbReference>
<dbReference type="PANTHER" id="PTHR11680:SF50">
    <property type="entry name" value="SERINE HYDROXYMETHYLTRANSFERASE"/>
    <property type="match status" value="1"/>
</dbReference>
<dbReference type="GO" id="GO:0005829">
    <property type="term" value="C:cytosol"/>
    <property type="evidence" value="ECO:0007669"/>
    <property type="project" value="TreeGrafter"/>
</dbReference>
<dbReference type="PROSITE" id="PS00096">
    <property type="entry name" value="SHMT"/>
    <property type="match status" value="1"/>
</dbReference>
<comment type="similarity">
    <text evidence="3 10">Belongs to the SHMT family.</text>
</comment>
<evidence type="ECO:0000256" key="7">
    <source>
        <dbReference type="ARBA" id="ARBA00022605"/>
    </source>
</evidence>
<keyword evidence="6 10" id="KW-0554">One-carbon metabolism</keyword>
<feature type="modified residue" description="N6-(pyridoxal phosphate)lysine" evidence="10 11">
    <location>
        <position position="226"/>
    </location>
</feature>
<dbReference type="InterPro" id="IPR001085">
    <property type="entry name" value="Ser_HO-MeTrfase"/>
</dbReference>
<comment type="pathway">
    <text evidence="10">Amino-acid biosynthesis; glycine biosynthesis; glycine from L-serine: step 1/1.</text>
</comment>
<evidence type="ECO:0000256" key="2">
    <source>
        <dbReference type="ARBA" id="ARBA00004496"/>
    </source>
</evidence>
<dbReference type="Proteomes" id="UP000254543">
    <property type="component" value="Unassembled WGS sequence"/>
</dbReference>
<dbReference type="Gene3D" id="3.40.640.10">
    <property type="entry name" value="Type I PLP-dependent aspartate aminotransferase-like (Major domain)"/>
    <property type="match status" value="1"/>
</dbReference>
<protein>
    <recommendedName>
        <fullName evidence="10">Serine hydroxymethyltransferase</fullName>
        <shortName evidence="10">SHMT</shortName>
        <shortName evidence="10">Serine methylase</shortName>
        <ecNumber evidence="10">2.1.2.1</ecNumber>
    </recommendedName>
</protein>
<dbReference type="InterPro" id="IPR015424">
    <property type="entry name" value="PyrdxlP-dep_Trfase"/>
</dbReference>
<dbReference type="InterPro" id="IPR049943">
    <property type="entry name" value="Ser_HO-MeTrfase-like"/>
</dbReference>
<gene>
    <name evidence="10 13" type="primary">glyA</name>
    <name evidence="13" type="ORF">NCTC13338_01324</name>
</gene>
<evidence type="ECO:0000256" key="6">
    <source>
        <dbReference type="ARBA" id="ARBA00022563"/>
    </source>
</evidence>
<dbReference type="GO" id="GO:0032259">
    <property type="term" value="P:methylation"/>
    <property type="evidence" value="ECO:0007669"/>
    <property type="project" value="UniProtKB-KW"/>
</dbReference>
<evidence type="ECO:0000313" key="14">
    <source>
        <dbReference type="Proteomes" id="UP000254543"/>
    </source>
</evidence>
<dbReference type="GO" id="GO:0019264">
    <property type="term" value="P:glycine biosynthetic process from serine"/>
    <property type="evidence" value="ECO:0007669"/>
    <property type="project" value="UniProtKB-UniRule"/>
</dbReference>